<evidence type="ECO:0000313" key="3">
    <source>
        <dbReference type="Proteomes" id="UP000521872"/>
    </source>
</evidence>
<accession>A0A8H4QHF6</accession>
<comment type="caution">
    <text evidence="2">The sequence shown here is derived from an EMBL/GenBank/DDBJ whole genome shotgun (WGS) entry which is preliminary data.</text>
</comment>
<dbReference type="SUPFAM" id="SSF52047">
    <property type="entry name" value="RNI-like"/>
    <property type="match status" value="1"/>
</dbReference>
<organism evidence="2 3">
    <name type="scientific">Agrocybe pediades</name>
    <dbReference type="NCBI Taxonomy" id="84607"/>
    <lineage>
        <taxon>Eukaryota</taxon>
        <taxon>Fungi</taxon>
        <taxon>Dikarya</taxon>
        <taxon>Basidiomycota</taxon>
        <taxon>Agaricomycotina</taxon>
        <taxon>Agaricomycetes</taxon>
        <taxon>Agaricomycetidae</taxon>
        <taxon>Agaricales</taxon>
        <taxon>Agaricineae</taxon>
        <taxon>Strophariaceae</taxon>
        <taxon>Agrocybe</taxon>
    </lineage>
</organism>
<name>A0A8H4QHF6_9AGAR</name>
<sequence>MVASYSPKVNSIVWQGNFKDPALNAILRFPALENLRISSKKTTEMSGKIFHRLSQIHNLKSLTVHLGRNVTPDKFVHSPSVVTFHSLQTLELEGPSNAILHVLNDLSLSTLSSLGVIFTSTSPGDLSPEKCLSTIEEKGAIKTLRSIRIVADDYASVIGRTQIQGHLKKYGPQLEHIDVESVSVLKDALEDLCQSIFAPNLKTLEYVTQRPSRLDRHIQLSDLQLIADKMTNLQTLHFPVSLDLDDQVIELLQDTLENVERKCHGLQDIVLRPVGVDDPGYDASTMDDQDMFSAFHALTVGNYLNYLFPHLNSVDLSNFSEIDAGWRETVEDVVKALQKERWRVDERGLCCKTCTNFPKDF</sequence>
<proteinExistence type="predicted"/>
<protein>
    <submittedName>
        <fullName evidence="2">Uncharacterized protein</fullName>
    </submittedName>
</protein>
<gene>
    <name evidence="2" type="ORF">D9613_007118</name>
</gene>
<keyword evidence="1" id="KW-0175">Coiled coil</keyword>
<reference evidence="2 3" key="1">
    <citation type="submission" date="2019-12" db="EMBL/GenBank/DDBJ databases">
        <authorList>
            <person name="Floudas D."/>
            <person name="Bentzer J."/>
            <person name="Ahren D."/>
            <person name="Johansson T."/>
            <person name="Persson P."/>
            <person name="Tunlid A."/>
        </authorList>
    </citation>
    <scope>NUCLEOTIDE SEQUENCE [LARGE SCALE GENOMIC DNA]</scope>
    <source>
        <strain evidence="2 3">CBS 102.39</strain>
    </source>
</reference>
<dbReference type="Proteomes" id="UP000521872">
    <property type="component" value="Unassembled WGS sequence"/>
</dbReference>
<evidence type="ECO:0000313" key="2">
    <source>
        <dbReference type="EMBL" id="KAF4611149.1"/>
    </source>
</evidence>
<evidence type="ECO:0000256" key="1">
    <source>
        <dbReference type="SAM" id="Coils"/>
    </source>
</evidence>
<dbReference type="InterPro" id="IPR032675">
    <property type="entry name" value="LRR_dom_sf"/>
</dbReference>
<feature type="coiled-coil region" evidence="1">
    <location>
        <begin position="242"/>
        <end position="269"/>
    </location>
</feature>
<dbReference type="Gene3D" id="3.80.10.10">
    <property type="entry name" value="Ribonuclease Inhibitor"/>
    <property type="match status" value="1"/>
</dbReference>
<dbReference type="AlphaFoldDB" id="A0A8H4QHF6"/>
<dbReference type="EMBL" id="JAACJL010000058">
    <property type="protein sequence ID" value="KAF4611149.1"/>
    <property type="molecule type" value="Genomic_DNA"/>
</dbReference>
<keyword evidence="3" id="KW-1185">Reference proteome</keyword>